<organism evidence="1 2">
    <name type="scientific">Aphis craccivora</name>
    <name type="common">Cowpea aphid</name>
    <dbReference type="NCBI Taxonomy" id="307492"/>
    <lineage>
        <taxon>Eukaryota</taxon>
        <taxon>Metazoa</taxon>
        <taxon>Ecdysozoa</taxon>
        <taxon>Arthropoda</taxon>
        <taxon>Hexapoda</taxon>
        <taxon>Insecta</taxon>
        <taxon>Pterygota</taxon>
        <taxon>Neoptera</taxon>
        <taxon>Paraneoptera</taxon>
        <taxon>Hemiptera</taxon>
        <taxon>Sternorrhyncha</taxon>
        <taxon>Aphidomorpha</taxon>
        <taxon>Aphidoidea</taxon>
        <taxon>Aphididae</taxon>
        <taxon>Aphidini</taxon>
        <taxon>Aphis</taxon>
        <taxon>Aphis</taxon>
    </lineage>
</organism>
<name>A0A6G0VWZ7_APHCR</name>
<keyword evidence="2" id="KW-1185">Reference proteome</keyword>
<protein>
    <submittedName>
        <fullName evidence="1">Uncharacterized protein</fullName>
    </submittedName>
</protein>
<dbReference type="Proteomes" id="UP000478052">
    <property type="component" value="Unassembled WGS sequence"/>
</dbReference>
<dbReference type="AlphaFoldDB" id="A0A6G0VWZ7"/>
<reference evidence="1 2" key="1">
    <citation type="submission" date="2019-08" db="EMBL/GenBank/DDBJ databases">
        <title>Whole genome of Aphis craccivora.</title>
        <authorList>
            <person name="Voronova N.V."/>
            <person name="Shulinski R.S."/>
            <person name="Bandarenka Y.V."/>
            <person name="Zhorov D.G."/>
            <person name="Warner D."/>
        </authorList>
    </citation>
    <scope>NUCLEOTIDE SEQUENCE [LARGE SCALE GENOMIC DNA]</scope>
    <source>
        <strain evidence="1">180601</strain>
        <tissue evidence="1">Whole Body</tissue>
    </source>
</reference>
<evidence type="ECO:0000313" key="1">
    <source>
        <dbReference type="EMBL" id="KAF0712490.1"/>
    </source>
</evidence>
<dbReference type="EMBL" id="VUJU01010907">
    <property type="protein sequence ID" value="KAF0712490.1"/>
    <property type="molecule type" value="Genomic_DNA"/>
</dbReference>
<dbReference type="OrthoDB" id="6619148at2759"/>
<accession>A0A6G0VWZ7</accession>
<proteinExistence type="predicted"/>
<evidence type="ECO:0000313" key="2">
    <source>
        <dbReference type="Proteomes" id="UP000478052"/>
    </source>
</evidence>
<comment type="caution">
    <text evidence="1">The sequence shown here is derived from an EMBL/GenBank/DDBJ whole genome shotgun (WGS) entry which is preliminary data.</text>
</comment>
<gene>
    <name evidence="1" type="ORF">FWK35_00031652</name>
</gene>
<sequence length="96" mass="11341">MELVSVIISQLSFGDQWLLIVYSYLKYYFKMSRKQVFLVGIMKNQITGGKLPSKRDILRVLFYNMRVVNLSLQESALLVIDECLIYWKKARIPTHH</sequence>
<feature type="non-terminal residue" evidence="1">
    <location>
        <position position="96"/>
    </location>
</feature>